<dbReference type="EMBL" id="FOMH01000020">
    <property type="protein sequence ID" value="SFE08513.1"/>
    <property type="molecule type" value="Genomic_DNA"/>
</dbReference>
<dbReference type="Proteomes" id="UP000199672">
    <property type="component" value="Unassembled WGS sequence"/>
</dbReference>
<name>A0A1I1XRU1_9FLAO</name>
<dbReference type="AlphaFoldDB" id="A0A1I1XRU1"/>
<evidence type="ECO:0000313" key="2">
    <source>
        <dbReference type="EMBL" id="SFE08513.1"/>
    </source>
</evidence>
<accession>A0A1I1XRU1</accession>
<keyword evidence="3" id="KW-1185">Reference proteome</keyword>
<sequence length="101" mass="11436">MKSSIQKTSPIPYAGIQSEIHSVKDCDAAFPGKNSQKVQLLALYGKDNDEPDFDCEFLNAIHSGRVENTIDLDSEDEQSDHFNDNQWDAEIYDPYQESACY</sequence>
<proteinExistence type="predicted"/>
<protein>
    <submittedName>
        <fullName evidence="2">Uncharacterized protein</fullName>
    </submittedName>
</protein>
<reference evidence="3" key="1">
    <citation type="submission" date="2016-10" db="EMBL/GenBank/DDBJ databases">
        <authorList>
            <person name="Varghese N."/>
            <person name="Submissions S."/>
        </authorList>
    </citation>
    <scope>NUCLEOTIDE SEQUENCE [LARGE SCALE GENOMIC DNA]</scope>
    <source>
        <strain evidence="3">CGMCC 1.10370</strain>
    </source>
</reference>
<dbReference type="RefSeq" id="WP_091499125.1">
    <property type="nucleotide sequence ID" value="NZ_FOMH01000020.1"/>
</dbReference>
<dbReference type="STRING" id="739143.SAMN05216297_12028"/>
<evidence type="ECO:0000256" key="1">
    <source>
        <dbReference type="SAM" id="MobiDB-lite"/>
    </source>
</evidence>
<feature type="region of interest" description="Disordered" evidence="1">
    <location>
        <begin position="73"/>
        <end position="101"/>
    </location>
</feature>
<organism evidence="2 3">
    <name type="scientific">Flavobacterium phragmitis</name>
    <dbReference type="NCBI Taxonomy" id="739143"/>
    <lineage>
        <taxon>Bacteria</taxon>
        <taxon>Pseudomonadati</taxon>
        <taxon>Bacteroidota</taxon>
        <taxon>Flavobacteriia</taxon>
        <taxon>Flavobacteriales</taxon>
        <taxon>Flavobacteriaceae</taxon>
        <taxon>Flavobacterium</taxon>
    </lineage>
</organism>
<dbReference type="OrthoDB" id="1372699at2"/>
<evidence type="ECO:0000313" key="3">
    <source>
        <dbReference type="Proteomes" id="UP000199672"/>
    </source>
</evidence>
<gene>
    <name evidence="2" type="ORF">SAMN05216297_12028</name>
</gene>